<evidence type="ECO:0000313" key="4">
    <source>
        <dbReference type="EMBL" id="PKA50050.1"/>
    </source>
</evidence>
<dbReference type="EMBL" id="KZ452033">
    <property type="protein sequence ID" value="PKA50050.1"/>
    <property type="molecule type" value="Genomic_DNA"/>
</dbReference>
<dbReference type="STRING" id="1088818.A0A2I0A3D9"/>
<dbReference type="Proteomes" id="UP000236161">
    <property type="component" value="Unassembled WGS sequence"/>
</dbReference>
<evidence type="ECO:0000256" key="2">
    <source>
        <dbReference type="SAM" id="Phobius"/>
    </source>
</evidence>
<comment type="similarity">
    <text evidence="1">Belongs to the protein kinase superfamily. ADCK protein kinase family.</text>
</comment>
<keyword evidence="2" id="KW-0812">Transmembrane</keyword>
<dbReference type="CDD" id="cd13969">
    <property type="entry name" value="ADCK1-like"/>
    <property type="match status" value="1"/>
</dbReference>
<dbReference type="InterPro" id="IPR004147">
    <property type="entry name" value="ABC1_dom"/>
</dbReference>
<dbReference type="GO" id="GO:0007005">
    <property type="term" value="P:mitochondrion organization"/>
    <property type="evidence" value="ECO:0007669"/>
    <property type="project" value="TreeGrafter"/>
</dbReference>
<evidence type="ECO:0000259" key="3">
    <source>
        <dbReference type="Pfam" id="PF03109"/>
    </source>
</evidence>
<dbReference type="SUPFAM" id="SSF56112">
    <property type="entry name" value="Protein kinase-like (PK-like)"/>
    <property type="match status" value="1"/>
</dbReference>
<dbReference type="AlphaFoldDB" id="A0A2I0A3D9"/>
<keyword evidence="5" id="KW-1185">Reference proteome</keyword>
<dbReference type="OrthoDB" id="427480at2759"/>
<feature type="transmembrane region" description="Helical" evidence="2">
    <location>
        <begin position="101"/>
        <end position="125"/>
    </location>
</feature>
<protein>
    <submittedName>
        <fullName evidence="4">ABC1 protein</fullName>
    </submittedName>
</protein>
<dbReference type="InterPro" id="IPR051130">
    <property type="entry name" value="Mito_struct-func_regulator"/>
</dbReference>
<keyword evidence="2" id="KW-1133">Transmembrane helix</keyword>
<gene>
    <name evidence="4" type="ORF">AXF42_Ash020835</name>
</gene>
<feature type="domain" description="ABC1 atypical kinase-like" evidence="3">
    <location>
        <begin position="268"/>
        <end position="342"/>
    </location>
</feature>
<dbReference type="PANTHER" id="PTHR43173">
    <property type="entry name" value="ABC1 FAMILY PROTEIN"/>
    <property type="match status" value="1"/>
</dbReference>
<sequence>MLRTGAKLTAGALALAGGAAAVAISTSSDDLYTSFRLCTLVPLRLLRDSATVAAIAFGFSLVIRLLPDIVFYELFIFRGFVLMPELAAFHLIQMITVLTDIWKAAAAAAAFLLSGLHFPFLLLLLSSPPHSAQARQRARQRIPESKQRNKRNAINLRGCAPVSNGEAIGARICQWDGMSIFAVVDACDKPMLVRLHWRPLNLEEKGKALALVAPIKEKLEYLDYEYSIWGLKEGSNEWSKAKHEAHKRCAVRLKELCFRNGGIYIKLGQHIGQLIFEEFHPVPLASASLAQVHAARTHDGNSVAVKVQHTHLTDTAIADIATVNLIVNVLHWVFPKFDYREMCLDNFRTLSPHLADYIYTPKVYWDLSSSKVLTMEYMDAAEITDLSAIERLGIKPSEVSKLVSQAFAEMIFRHGFVHCDPHAANMMIRPLPSHKGNIFGRRKPQLILLDHGLYKSLDFATRLNYASLWKALIFADVAGIKENSVKLGAGEDLYILFAGVLTMRPWNRVIDPSADHLVLEGNDSNRSELQYRGSSLDTFIITGRISSKAVAEAMTLSPNRSVLSGLSIWLELMLLEARLFSMKIALWLLLLKKALYG</sequence>
<reference evidence="4 5" key="1">
    <citation type="journal article" date="2017" name="Nature">
        <title>The Apostasia genome and the evolution of orchids.</title>
        <authorList>
            <person name="Zhang G.Q."/>
            <person name="Liu K.W."/>
            <person name="Li Z."/>
            <person name="Lohaus R."/>
            <person name="Hsiao Y.Y."/>
            <person name="Niu S.C."/>
            <person name="Wang J.Y."/>
            <person name="Lin Y.C."/>
            <person name="Xu Q."/>
            <person name="Chen L.J."/>
            <person name="Yoshida K."/>
            <person name="Fujiwara S."/>
            <person name="Wang Z.W."/>
            <person name="Zhang Y.Q."/>
            <person name="Mitsuda N."/>
            <person name="Wang M."/>
            <person name="Liu G.H."/>
            <person name="Pecoraro L."/>
            <person name="Huang H.X."/>
            <person name="Xiao X.J."/>
            <person name="Lin M."/>
            <person name="Wu X.Y."/>
            <person name="Wu W.L."/>
            <person name="Chen Y.Y."/>
            <person name="Chang S.B."/>
            <person name="Sakamoto S."/>
            <person name="Ohme-Takagi M."/>
            <person name="Yagi M."/>
            <person name="Zeng S.J."/>
            <person name="Shen C.Y."/>
            <person name="Yeh C.M."/>
            <person name="Luo Y.B."/>
            <person name="Tsai W.C."/>
            <person name="Van de Peer Y."/>
            <person name="Liu Z.J."/>
        </authorList>
    </citation>
    <scope>NUCLEOTIDE SEQUENCE [LARGE SCALE GENOMIC DNA]</scope>
    <source>
        <strain evidence="5">cv. Shenzhen</strain>
        <tissue evidence="4">Stem</tissue>
    </source>
</reference>
<dbReference type="GO" id="GO:0055088">
    <property type="term" value="P:lipid homeostasis"/>
    <property type="evidence" value="ECO:0007669"/>
    <property type="project" value="TreeGrafter"/>
</dbReference>
<evidence type="ECO:0000313" key="5">
    <source>
        <dbReference type="Proteomes" id="UP000236161"/>
    </source>
</evidence>
<dbReference type="PANTHER" id="PTHR43173:SF19">
    <property type="entry name" value="AARF DOMAIN-CONTAINING PROTEIN KINASE 1"/>
    <property type="match status" value="1"/>
</dbReference>
<dbReference type="InterPro" id="IPR011009">
    <property type="entry name" value="Kinase-like_dom_sf"/>
</dbReference>
<feature type="transmembrane region" description="Helical" evidence="2">
    <location>
        <begin position="75"/>
        <end position="95"/>
    </location>
</feature>
<accession>A0A2I0A3D9</accession>
<dbReference type="GO" id="GO:0005743">
    <property type="term" value="C:mitochondrial inner membrane"/>
    <property type="evidence" value="ECO:0007669"/>
    <property type="project" value="TreeGrafter"/>
</dbReference>
<keyword evidence="2" id="KW-0472">Membrane</keyword>
<dbReference type="InterPro" id="IPR045307">
    <property type="entry name" value="ADCK1_dom"/>
</dbReference>
<proteinExistence type="inferred from homology"/>
<dbReference type="Pfam" id="PF03109">
    <property type="entry name" value="ABC1"/>
    <property type="match status" value="2"/>
</dbReference>
<feature type="domain" description="ABC1 atypical kinase-like" evidence="3">
    <location>
        <begin position="355"/>
        <end position="483"/>
    </location>
</feature>
<evidence type="ECO:0000256" key="1">
    <source>
        <dbReference type="ARBA" id="ARBA00009670"/>
    </source>
</evidence>
<name>A0A2I0A3D9_9ASPA</name>
<organism evidence="4 5">
    <name type="scientific">Apostasia shenzhenica</name>
    <dbReference type="NCBI Taxonomy" id="1088818"/>
    <lineage>
        <taxon>Eukaryota</taxon>
        <taxon>Viridiplantae</taxon>
        <taxon>Streptophyta</taxon>
        <taxon>Embryophyta</taxon>
        <taxon>Tracheophyta</taxon>
        <taxon>Spermatophyta</taxon>
        <taxon>Magnoliopsida</taxon>
        <taxon>Liliopsida</taxon>
        <taxon>Asparagales</taxon>
        <taxon>Orchidaceae</taxon>
        <taxon>Apostasioideae</taxon>
        <taxon>Apostasia</taxon>
    </lineage>
</organism>